<evidence type="ECO:0000313" key="1">
    <source>
        <dbReference type="EMBL" id="DAD78193.1"/>
    </source>
</evidence>
<proteinExistence type="predicted"/>
<organism evidence="1">
    <name type="scientific">Siphoviridae sp. ctrgt10</name>
    <dbReference type="NCBI Taxonomy" id="2826479"/>
    <lineage>
        <taxon>Viruses</taxon>
        <taxon>Duplodnaviria</taxon>
        <taxon>Heunggongvirae</taxon>
        <taxon>Uroviricota</taxon>
        <taxon>Caudoviricetes</taxon>
    </lineage>
</organism>
<reference evidence="1" key="1">
    <citation type="journal article" date="2021" name="Proc. Natl. Acad. Sci. U.S.A.">
        <title>A Catalog of Tens of Thousands of Viruses from Human Metagenomes Reveals Hidden Associations with Chronic Diseases.</title>
        <authorList>
            <person name="Tisza M.J."/>
            <person name="Buck C.B."/>
        </authorList>
    </citation>
    <scope>NUCLEOTIDE SEQUENCE</scope>
    <source>
        <strain evidence="1">Ctrgt10</strain>
    </source>
</reference>
<name>A0A8S5M790_9CAUD</name>
<sequence length="81" mass="9376">MIILDIYTLLHADSYILVDFYTDEEVDCVTKEQLAAVYGYAKIKQISPVNDTQLKIQADLQHYCFVESLLSNDLYSEGIWH</sequence>
<protein>
    <submittedName>
        <fullName evidence="1">Uncharacterized protein</fullName>
    </submittedName>
</protein>
<accession>A0A8S5M790</accession>
<dbReference type="EMBL" id="BK014839">
    <property type="protein sequence ID" value="DAD78193.1"/>
    <property type="molecule type" value="Genomic_DNA"/>
</dbReference>